<dbReference type="SUPFAM" id="SSF53850">
    <property type="entry name" value="Periplasmic binding protein-like II"/>
    <property type="match status" value="1"/>
</dbReference>
<gene>
    <name evidence="6" type="ORF">B0I29_13131</name>
</gene>
<proteinExistence type="inferred from homology"/>
<dbReference type="Pfam" id="PF00497">
    <property type="entry name" value="SBP_bac_3"/>
    <property type="match status" value="1"/>
</dbReference>
<comment type="similarity">
    <text evidence="1">Belongs to the bacterial solute-binding protein 3 family.</text>
</comment>
<evidence type="ECO:0000313" key="6">
    <source>
        <dbReference type="EMBL" id="RAK25680.1"/>
    </source>
</evidence>
<feature type="transmembrane region" description="Helical" evidence="4">
    <location>
        <begin position="20"/>
        <end position="40"/>
    </location>
</feature>
<evidence type="ECO:0000259" key="5">
    <source>
        <dbReference type="SMART" id="SM00062"/>
    </source>
</evidence>
<feature type="transmembrane region" description="Helical" evidence="4">
    <location>
        <begin position="86"/>
        <end position="103"/>
    </location>
</feature>
<accession>A0A327Z573</accession>
<dbReference type="GO" id="GO:0030288">
    <property type="term" value="C:outer membrane-bounded periplasmic space"/>
    <property type="evidence" value="ECO:0007669"/>
    <property type="project" value="TreeGrafter"/>
</dbReference>
<comment type="caution">
    <text evidence="6">The sequence shown here is derived from an EMBL/GenBank/DDBJ whole genome shotgun (WGS) entry which is preliminary data.</text>
</comment>
<keyword evidence="4" id="KW-0812">Transmembrane</keyword>
<organism evidence="6 7">
    <name type="scientific">Actinoplanes lutulentus</name>
    <dbReference type="NCBI Taxonomy" id="1287878"/>
    <lineage>
        <taxon>Bacteria</taxon>
        <taxon>Bacillati</taxon>
        <taxon>Actinomycetota</taxon>
        <taxon>Actinomycetes</taxon>
        <taxon>Micromonosporales</taxon>
        <taxon>Micromonosporaceae</taxon>
        <taxon>Actinoplanes</taxon>
    </lineage>
</organism>
<keyword evidence="4" id="KW-1133">Transmembrane helix</keyword>
<dbReference type="GO" id="GO:0005576">
    <property type="term" value="C:extracellular region"/>
    <property type="evidence" value="ECO:0007669"/>
    <property type="project" value="TreeGrafter"/>
</dbReference>
<sequence length="369" mass="40826">MTESESPATTEPGGSLRNELYWIIPGSIATLGLALFLLLNRRWGADAAAVLAIPVSIVGAVVPVLIQRDVFKRQVPKGPSRKWRLVAGFTTILLIATAVTWWIRREGDPFDYMSGEVRIGYVAYEYKGWHAEDPDGGGPAGFDVDLARHLEGSFPESRFDWVDLGTLDNRIAALQGGWYLPDNKAEQEPVKLVIANFSISQPRREEIDFAGPYFVDTQAFLSRDAAGSITEIPRGRVCAVTGSRSAEKLAQIGWKPVLQLSLAACVSEFRSGRVDAVSDDRSLIAGYATDLGLEPPRRLNYGSERYGVGIPNNMPRLCAELSRLINEFLEYSWSNSFKENLNEIGLQEKDYVRPPSADPCEPAAPWYKD</sequence>
<feature type="domain" description="Solute-binding protein family 3/N-terminal" evidence="5">
    <location>
        <begin position="116"/>
        <end position="344"/>
    </location>
</feature>
<dbReference type="GO" id="GO:0006865">
    <property type="term" value="P:amino acid transport"/>
    <property type="evidence" value="ECO:0007669"/>
    <property type="project" value="TreeGrafter"/>
</dbReference>
<feature type="transmembrane region" description="Helical" evidence="4">
    <location>
        <begin position="47"/>
        <end position="66"/>
    </location>
</feature>
<evidence type="ECO:0000256" key="2">
    <source>
        <dbReference type="ARBA" id="ARBA00022448"/>
    </source>
</evidence>
<evidence type="ECO:0000313" key="7">
    <source>
        <dbReference type="Proteomes" id="UP000249341"/>
    </source>
</evidence>
<reference evidence="6 7" key="1">
    <citation type="submission" date="2018-06" db="EMBL/GenBank/DDBJ databases">
        <title>Genomic Encyclopedia of Type Strains, Phase III (KMG-III): the genomes of soil and plant-associated and newly described type strains.</title>
        <authorList>
            <person name="Whitman W."/>
        </authorList>
    </citation>
    <scope>NUCLEOTIDE SEQUENCE [LARGE SCALE GENOMIC DNA]</scope>
    <source>
        <strain evidence="6 7">CGMCC 4.7090</strain>
    </source>
</reference>
<dbReference type="OrthoDB" id="3229768at2"/>
<dbReference type="SMART" id="SM00062">
    <property type="entry name" value="PBPb"/>
    <property type="match status" value="1"/>
</dbReference>
<dbReference type="InterPro" id="IPR001638">
    <property type="entry name" value="Solute-binding_3/MltF_N"/>
</dbReference>
<keyword evidence="4" id="KW-0472">Membrane</keyword>
<name>A0A327Z573_9ACTN</name>
<keyword evidence="2" id="KW-0813">Transport</keyword>
<dbReference type="AlphaFoldDB" id="A0A327Z573"/>
<dbReference type="Gene3D" id="3.40.190.10">
    <property type="entry name" value="Periplasmic binding protein-like II"/>
    <property type="match status" value="2"/>
</dbReference>
<evidence type="ECO:0000256" key="1">
    <source>
        <dbReference type="ARBA" id="ARBA00010333"/>
    </source>
</evidence>
<dbReference type="PANTHER" id="PTHR30085:SF6">
    <property type="entry name" value="ABC TRANSPORTER GLUTAMINE-BINDING PROTEIN GLNH"/>
    <property type="match status" value="1"/>
</dbReference>
<dbReference type="PANTHER" id="PTHR30085">
    <property type="entry name" value="AMINO ACID ABC TRANSPORTER PERMEASE"/>
    <property type="match status" value="1"/>
</dbReference>
<evidence type="ECO:0000256" key="3">
    <source>
        <dbReference type="ARBA" id="ARBA00022729"/>
    </source>
</evidence>
<keyword evidence="3" id="KW-0732">Signal</keyword>
<evidence type="ECO:0000256" key="4">
    <source>
        <dbReference type="SAM" id="Phobius"/>
    </source>
</evidence>
<dbReference type="Proteomes" id="UP000249341">
    <property type="component" value="Unassembled WGS sequence"/>
</dbReference>
<dbReference type="EMBL" id="QLMJ01000031">
    <property type="protein sequence ID" value="RAK25680.1"/>
    <property type="molecule type" value="Genomic_DNA"/>
</dbReference>
<dbReference type="RefSeq" id="WP_111655041.1">
    <property type="nucleotide sequence ID" value="NZ_JACHWI010000008.1"/>
</dbReference>
<dbReference type="InterPro" id="IPR051455">
    <property type="entry name" value="Bact_solute-bind_prot3"/>
</dbReference>
<keyword evidence="7" id="KW-1185">Reference proteome</keyword>
<protein>
    <submittedName>
        <fullName evidence="6">ABC-type amino acid transport substrate-binding protein</fullName>
    </submittedName>
</protein>